<name>A0A9D3MNB3_ANGAN</name>
<dbReference type="Proteomes" id="UP001044222">
    <property type="component" value="Unassembled WGS sequence"/>
</dbReference>
<evidence type="ECO:0000256" key="1">
    <source>
        <dbReference type="SAM" id="MobiDB-lite"/>
    </source>
</evidence>
<keyword evidence="3" id="KW-1185">Reference proteome</keyword>
<dbReference type="EMBL" id="JAFIRN010000004">
    <property type="protein sequence ID" value="KAG5850450.1"/>
    <property type="molecule type" value="Genomic_DNA"/>
</dbReference>
<feature type="region of interest" description="Disordered" evidence="1">
    <location>
        <begin position="1"/>
        <end position="24"/>
    </location>
</feature>
<proteinExistence type="predicted"/>
<protein>
    <submittedName>
        <fullName evidence="2">Uncharacterized protein</fullName>
    </submittedName>
</protein>
<comment type="caution">
    <text evidence="2">The sequence shown here is derived from an EMBL/GenBank/DDBJ whole genome shotgun (WGS) entry which is preliminary data.</text>
</comment>
<gene>
    <name evidence="2" type="ORF">ANANG_G00082570</name>
</gene>
<organism evidence="2 3">
    <name type="scientific">Anguilla anguilla</name>
    <name type="common">European freshwater eel</name>
    <name type="synonym">Muraena anguilla</name>
    <dbReference type="NCBI Taxonomy" id="7936"/>
    <lineage>
        <taxon>Eukaryota</taxon>
        <taxon>Metazoa</taxon>
        <taxon>Chordata</taxon>
        <taxon>Craniata</taxon>
        <taxon>Vertebrata</taxon>
        <taxon>Euteleostomi</taxon>
        <taxon>Actinopterygii</taxon>
        <taxon>Neopterygii</taxon>
        <taxon>Teleostei</taxon>
        <taxon>Anguilliformes</taxon>
        <taxon>Anguillidae</taxon>
        <taxon>Anguilla</taxon>
    </lineage>
</organism>
<evidence type="ECO:0000313" key="2">
    <source>
        <dbReference type="EMBL" id="KAG5850450.1"/>
    </source>
</evidence>
<feature type="compositionally biased region" description="Low complexity" evidence="1">
    <location>
        <begin position="89"/>
        <end position="104"/>
    </location>
</feature>
<reference evidence="2" key="1">
    <citation type="submission" date="2021-01" db="EMBL/GenBank/DDBJ databases">
        <title>A chromosome-scale assembly of European eel, Anguilla anguilla.</title>
        <authorList>
            <person name="Henkel C."/>
            <person name="Jong-Raadsen S.A."/>
            <person name="Dufour S."/>
            <person name="Weltzien F.-A."/>
            <person name="Palstra A.P."/>
            <person name="Pelster B."/>
            <person name="Spaink H.P."/>
            <person name="Van Den Thillart G.E."/>
            <person name="Jansen H."/>
            <person name="Zahm M."/>
            <person name="Klopp C."/>
            <person name="Cedric C."/>
            <person name="Louis A."/>
            <person name="Berthelot C."/>
            <person name="Parey E."/>
            <person name="Roest Crollius H."/>
            <person name="Montfort J."/>
            <person name="Robinson-Rechavi M."/>
            <person name="Bucao C."/>
            <person name="Bouchez O."/>
            <person name="Gislard M."/>
            <person name="Lluch J."/>
            <person name="Milhes M."/>
            <person name="Lampietro C."/>
            <person name="Lopez Roques C."/>
            <person name="Donnadieu C."/>
            <person name="Braasch I."/>
            <person name="Desvignes T."/>
            <person name="Postlethwait J."/>
            <person name="Bobe J."/>
            <person name="Guiguen Y."/>
            <person name="Dirks R."/>
        </authorList>
    </citation>
    <scope>NUCLEOTIDE SEQUENCE</scope>
    <source>
        <strain evidence="2">Tag_6206</strain>
        <tissue evidence="2">Liver</tissue>
    </source>
</reference>
<feature type="region of interest" description="Disordered" evidence="1">
    <location>
        <begin position="44"/>
        <end position="104"/>
    </location>
</feature>
<accession>A0A9D3MNB3</accession>
<dbReference type="AlphaFoldDB" id="A0A9D3MNB3"/>
<sequence>MGEDKPPVEDNLFVPTRQGGSRSFSQSAEIFQELQQDCMRRLNVPVSSSLPPSPTPGMEAPTGRSSCLSPGQAPDPATDSHPTTPQQARGLRLPVPGRVPLLWG</sequence>
<evidence type="ECO:0000313" key="3">
    <source>
        <dbReference type="Proteomes" id="UP001044222"/>
    </source>
</evidence>